<keyword evidence="2 6" id="KW-0812">Transmembrane</keyword>
<accession>A0A383WB34</accession>
<evidence type="ECO:0000256" key="2">
    <source>
        <dbReference type="ARBA" id="ARBA00022692"/>
    </source>
</evidence>
<dbReference type="EMBL" id="FNXT01001214">
    <property type="protein sequence ID" value="SZX74420.1"/>
    <property type="molecule type" value="Genomic_DNA"/>
</dbReference>
<dbReference type="Proteomes" id="UP000256970">
    <property type="component" value="Unassembled WGS sequence"/>
</dbReference>
<evidence type="ECO:0000256" key="6">
    <source>
        <dbReference type="SAM" id="Phobius"/>
    </source>
</evidence>
<evidence type="ECO:0000256" key="1">
    <source>
        <dbReference type="ARBA" id="ARBA00004141"/>
    </source>
</evidence>
<evidence type="ECO:0000256" key="3">
    <source>
        <dbReference type="ARBA" id="ARBA00022989"/>
    </source>
</evidence>
<feature type="region of interest" description="Disordered" evidence="5">
    <location>
        <begin position="26"/>
        <end position="50"/>
    </location>
</feature>
<feature type="transmembrane region" description="Helical" evidence="6">
    <location>
        <begin position="133"/>
        <end position="151"/>
    </location>
</feature>
<gene>
    <name evidence="7" type="ORF">BQ4739_LOCUS14691</name>
</gene>
<evidence type="ECO:0000256" key="4">
    <source>
        <dbReference type="ARBA" id="ARBA00023136"/>
    </source>
</evidence>
<evidence type="ECO:0000313" key="7">
    <source>
        <dbReference type="EMBL" id="SZX74420.1"/>
    </source>
</evidence>
<name>A0A383WB34_TETOB</name>
<comment type="subcellular location">
    <subcellularLocation>
        <location evidence="1">Membrane</location>
        <topology evidence="1">Multi-pass membrane protein</topology>
    </subcellularLocation>
</comment>
<keyword evidence="3 6" id="KW-1133">Transmembrane helix</keyword>
<dbReference type="AlphaFoldDB" id="A0A383WB34"/>
<dbReference type="PANTHER" id="PTHR14154">
    <property type="entry name" value="UPF0041 BRAIN PROTEIN 44-RELATED"/>
    <property type="match status" value="1"/>
</dbReference>
<dbReference type="Gene3D" id="1.10.3460.10">
    <property type="entry name" value="Chlorophyll a/b binding protein domain"/>
    <property type="match status" value="1"/>
</dbReference>
<feature type="compositionally biased region" description="Polar residues" evidence="5">
    <location>
        <begin position="37"/>
        <end position="50"/>
    </location>
</feature>
<sequence>MRFKEDDSAPDVQTSLKAVQQELEQLPFAAPRRGSGTRLSPEQQQEIMNSEPFNISPRMAELRADMGKSAANNLSTLSTFDGPAPETINGRLAMLGVVAGLAGRLAMLGVVAGLAGEWSTGMGLAQQTADHPVVVFASYVILAIATYTPLIKGYTRKEPFANTILDLNWSPKAENWNGRLAMLGFSGMILTEALSGLNTLQAWGL</sequence>
<reference evidence="7 8" key="1">
    <citation type="submission" date="2016-10" db="EMBL/GenBank/DDBJ databases">
        <authorList>
            <person name="Cai Z."/>
        </authorList>
    </citation>
    <scope>NUCLEOTIDE SEQUENCE [LARGE SCALE GENOMIC DNA]</scope>
</reference>
<feature type="transmembrane region" description="Helical" evidence="6">
    <location>
        <begin position="92"/>
        <end position="113"/>
    </location>
</feature>
<keyword evidence="8" id="KW-1185">Reference proteome</keyword>
<protein>
    <submittedName>
        <fullName evidence="7">Uncharacterized protein</fullName>
    </submittedName>
</protein>
<evidence type="ECO:0000256" key="5">
    <source>
        <dbReference type="SAM" id="MobiDB-lite"/>
    </source>
</evidence>
<dbReference type="GO" id="GO:0016020">
    <property type="term" value="C:membrane"/>
    <property type="evidence" value="ECO:0007669"/>
    <property type="project" value="UniProtKB-SubCell"/>
</dbReference>
<evidence type="ECO:0000313" key="8">
    <source>
        <dbReference type="Proteomes" id="UP000256970"/>
    </source>
</evidence>
<organism evidence="7 8">
    <name type="scientific">Tetradesmus obliquus</name>
    <name type="common">Green alga</name>
    <name type="synonym">Acutodesmus obliquus</name>
    <dbReference type="NCBI Taxonomy" id="3088"/>
    <lineage>
        <taxon>Eukaryota</taxon>
        <taxon>Viridiplantae</taxon>
        <taxon>Chlorophyta</taxon>
        <taxon>core chlorophytes</taxon>
        <taxon>Chlorophyceae</taxon>
        <taxon>CS clade</taxon>
        <taxon>Sphaeropleales</taxon>
        <taxon>Scenedesmaceae</taxon>
        <taxon>Tetradesmus</taxon>
    </lineage>
</organism>
<keyword evidence="4 6" id="KW-0472">Membrane</keyword>
<proteinExistence type="predicted"/>
<dbReference type="SUPFAM" id="SSF103511">
    <property type="entry name" value="Chlorophyll a-b binding protein"/>
    <property type="match status" value="1"/>
</dbReference>
<dbReference type="GO" id="GO:0009507">
    <property type="term" value="C:chloroplast"/>
    <property type="evidence" value="ECO:0007669"/>
    <property type="project" value="UniProtKB-SubCell"/>
</dbReference>